<feature type="domain" description="EamA" evidence="3">
    <location>
        <begin position="151"/>
        <end position="285"/>
    </location>
</feature>
<comment type="similarity">
    <text evidence="1">Belongs to the EamA transporter family.</text>
</comment>
<dbReference type="InterPro" id="IPR037185">
    <property type="entry name" value="EmrE-like"/>
</dbReference>
<feature type="domain" description="EamA" evidence="3">
    <location>
        <begin position="8"/>
        <end position="138"/>
    </location>
</feature>
<feature type="transmembrane region" description="Helical" evidence="2">
    <location>
        <begin position="66"/>
        <end position="86"/>
    </location>
</feature>
<gene>
    <name evidence="4" type="ordered locus">Desor_5016</name>
</gene>
<feature type="transmembrane region" description="Helical" evidence="2">
    <location>
        <begin position="178"/>
        <end position="201"/>
    </location>
</feature>
<dbReference type="PANTHER" id="PTHR22911">
    <property type="entry name" value="ACYL-MALONYL CONDENSING ENZYME-RELATED"/>
    <property type="match status" value="1"/>
</dbReference>
<dbReference type="PATRIC" id="fig|768706.3.peg.5105"/>
<accession>G7WJH2</accession>
<dbReference type="AlphaFoldDB" id="G7WJH2"/>
<dbReference type="eggNOG" id="COG0697">
    <property type="taxonomic scope" value="Bacteria"/>
</dbReference>
<dbReference type="KEGG" id="dor:Desor_5016"/>
<dbReference type="InterPro" id="IPR000620">
    <property type="entry name" value="EamA_dom"/>
</dbReference>
<dbReference type="STRING" id="768706.Desor_5016"/>
<proteinExistence type="inferred from homology"/>
<feature type="transmembrane region" description="Helical" evidence="2">
    <location>
        <begin position="272"/>
        <end position="288"/>
    </location>
</feature>
<reference evidence="4 5" key="2">
    <citation type="journal article" date="2012" name="J. Bacteriol.">
        <title>Complete genome sequences of Desulfosporosinus orientis DSM765T, Desulfosporosinus youngiae DSM17734T, Desulfosporosinus meridiei DSM13257T, and Desulfosporosinus acidiphilus DSM22704T.</title>
        <authorList>
            <person name="Pester M."/>
            <person name="Brambilla E."/>
            <person name="Alazard D."/>
            <person name="Rattei T."/>
            <person name="Weinmaier T."/>
            <person name="Han J."/>
            <person name="Lucas S."/>
            <person name="Lapidus A."/>
            <person name="Cheng J.F."/>
            <person name="Goodwin L."/>
            <person name="Pitluck S."/>
            <person name="Peters L."/>
            <person name="Ovchinnikova G."/>
            <person name="Teshima H."/>
            <person name="Detter J.C."/>
            <person name="Han C.S."/>
            <person name="Tapia R."/>
            <person name="Land M.L."/>
            <person name="Hauser L."/>
            <person name="Kyrpides N.C."/>
            <person name="Ivanova N.N."/>
            <person name="Pagani I."/>
            <person name="Huntmann M."/>
            <person name="Wei C.L."/>
            <person name="Davenport K.W."/>
            <person name="Daligault H."/>
            <person name="Chain P.S."/>
            <person name="Chen A."/>
            <person name="Mavromatis K."/>
            <person name="Markowitz V."/>
            <person name="Szeto E."/>
            <person name="Mikhailova N."/>
            <person name="Pati A."/>
            <person name="Wagner M."/>
            <person name="Woyke T."/>
            <person name="Ollivier B."/>
            <person name="Klenk H.P."/>
            <person name="Spring S."/>
            <person name="Loy A."/>
        </authorList>
    </citation>
    <scope>NUCLEOTIDE SEQUENCE [LARGE SCALE GENOMIC DNA]</scope>
    <source>
        <strain evidence="5">ATCC 19365 / DSM 765 / NCIMB 8382 / VKM B-1628</strain>
    </source>
</reference>
<dbReference type="GO" id="GO:0016020">
    <property type="term" value="C:membrane"/>
    <property type="evidence" value="ECO:0007669"/>
    <property type="project" value="InterPro"/>
</dbReference>
<reference evidence="5" key="1">
    <citation type="submission" date="2011-11" db="EMBL/GenBank/DDBJ databases">
        <title>Complete sequence of Desulfosporosinus orientis DSM 765.</title>
        <authorList>
            <person name="Lucas S."/>
            <person name="Han J."/>
            <person name="Lapidus A."/>
            <person name="Cheng J.-F."/>
            <person name="Goodwin L."/>
            <person name="Pitluck S."/>
            <person name="Peters L."/>
            <person name="Ovchinnikova G."/>
            <person name="Teshima H."/>
            <person name="Detter J.C."/>
            <person name="Han C."/>
            <person name="Tapia R."/>
            <person name="Land M."/>
            <person name="Hauser L."/>
            <person name="Kyrpides N."/>
            <person name="Ivanova N."/>
            <person name="Pagani I."/>
            <person name="Pester M."/>
            <person name="Spring S."/>
            <person name="Ollivier B."/>
            <person name="Rattei T."/>
            <person name="Klenk H.-P."/>
            <person name="Wagner M."/>
            <person name="Loy A."/>
            <person name="Woyke T."/>
        </authorList>
    </citation>
    <scope>NUCLEOTIDE SEQUENCE [LARGE SCALE GENOMIC DNA]</scope>
    <source>
        <strain evidence="5">ATCC 19365 / DSM 765 / NCIMB 8382 / VKM B-1628</strain>
    </source>
</reference>
<evidence type="ECO:0000313" key="4">
    <source>
        <dbReference type="EMBL" id="AET70409.1"/>
    </source>
</evidence>
<keyword evidence="2" id="KW-0472">Membrane</keyword>
<protein>
    <submittedName>
        <fullName evidence="4">Putative membrane protein</fullName>
    </submittedName>
</protein>
<dbReference type="EMBL" id="CP003108">
    <property type="protein sequence ID" value="AET70409.1"/>
    <property type="molecule type" value="Genomic_DNA"/>
</dbReference>
<feature type="transmembrane region" description="Helical" evidence="2">
    <location>
        <begin position="151"/>
        <end position="172"/>
    </location>
</feature>
<organism evidence="4 5">
    <name type="scientific">Desulfosporosinus orientis (strain ATCC 19365 / DSM 765 / NCIMB 8382 / VKM B-1628 / Singapore I)</name>
    <name type="common">Desulfotomaculum orientis</name>
    <dbReference type="NCBI Taxonomy" id="768706"/>
    <lineage>
        <taxon>Bacteria</taxon>
        <taxon>Bacillati</taxon>
        <taxon>Bacillota</taxon>
        <taxon>Clostridia</taxon>
        <taxon>Eubacteriales</taxon>
        <taxon>Desulfitobacteriaceae</taxon>
        <taxon>Desulfosporosinus</taxon>
    </lineage>
</organism>
<sequence length="289" mass="32483">MSLDWFQLVLIYIVTNSTSKIIQKYSLRDPEMDPMAFSAFLLFGIGVLSAPFLCFEKLIITDSLKIWLIVIFSSALYTAAMALYYYSLKATEVSQVETIATTRSIWFMVLGVFILGESFKFSSLLGVALIFGGLVIIYWHKGSLKGFGKPHIFTIIYAFIISSAYALDNIALNSFSVVFYQILVYALPGVFTIIFIPKTLGKLKYFLKPRKNTLFIFLSAIFQMISTLALYAAYKYGGELSVVGPLAQTSTVFTILIGIIFLKERWNLKRKIVGIILALAGLILLKFFN</sequence>
<name>G7WJH2_DESOD</name>
<dbReference type="RefSeq" id="WP_014187213.1">
    <property type="nucleotide sequence ID" value="NC_016584.1"/>
</dbReference>
<dbReference type="HOGENOM" id="CLU_962178_0_0_9"/>
<evidence type="ECO:0000313" key="5">
    <source>
        <dbReference type="Proteomes" id="UP000006346"/>
    </source>
</evidence>
<feature type="transmembrane region" description="Helical" evidence="2">
    <location>
        <begin position="240"/>
        <end position="260"/>
    </location>
</feature>
<keyword evidence="2" id="KW-0812">Transmembrane</keyword>
<feature type="transmembrane region" description="Helical" evidence="2">
    <location>
        <begin position="106"/>
        <end position="139"/>
    </location>
</feature>
<evidence type="ECO:0000256" key="1">
    <source>
        <dbReference type="ARBA" id="ARBA00007362"/>
    </source>
</evidence>
<dbReference type="Gene3D" id="1.10.3730.20">
    <property type="match status" value="2"/>
</dbReference>
<feature type="transmembrane region" description="Helical" evidence="2">
    <location>
        <begin position="213"/>
        <end position="234"/>
    </location>
</feature>
<keyword evidence="2" id="KW-1133">Transmembrane helix</keyword>
<dbReference type="Proteomes" id="UP000006346">
    <property type="component" value="Chromosome"/>
</dbReference>
<keyword evidence="5" id="KW-1185">Reference proteome</keyword>
<dbReference type="OrthoDB" id="1806281at2"/>
<feature type="transmembrane region" description="Helical" evidence="2">
    <location>
        <begin position="35"/>
        <end position="54"/>
    </location>
</feature>
<evidence type="ECO:0000259" key="3">
    <source>
        <dbReference type="Pfam" id="PF00892"/>
    </source>
</evidence>
<dbReference type="SUPFAM" id="SSF103481">
    <property type="entry name" value="Multidrug resistance efflux transporter EmrE"/>
    <property type="match status" value="2"/>
</dbReference>
<dbReference type="Pfam" id="PF00892">
    <property type="entry name" value="EamA"/>
    <property type="match status" value="2"/>
</dbReference>
<evidence type="ECO:0000256" key="2">
    <source>
        <dbReference type="SAM" id="Phobius"/>
    </source>
</evidence>